<keyword evidence="3" id="KW-0560">Oxidoreductase</keyword>
<evidence type="ECO:0000313" key="6">
    <source>
        <dbReference type="Proteomes" id="UP000828390"/>
    </source>
</evidence>
<name>A0A9D4L955_DREPO</name>
<dbReference type="Proteomes" id="UP000828390">
    <property type="component" value="Unassembled WGS sequence"/>
</dbReference>
<dbReference type="Gene3D" id="3.40.50.12470">
    <property type="match status" value="1"/>
</dbReference>
<evidence type="ECO:0000256" key="1">
    <source>
        <dbReference type="ARBA" id="ARBA00001964"/>
    </source>
</evidence>
<reference evidence="5" key="2">
    <citation type="submission" date="2020-11" db="EMBL/GenBank/DDBJ databases">
        <authorList>
            <person name="McCartney M.A."/>
            <person name="Auch B."/>
            <person name="Kono T."/>
            <person name="Mallez S."/>
            <person name="Becker A."/>
            <person name="Gohl D.M."/>
            <person name="Silverstein K.A.T."/>
            <person name="Koren S."/>
            <person name="Bechman K.B."/>
            <person name="Herman A."/>
            <person name="Abrahante J.E."/>
            <person name="Garbe J."/>
        </authorList>
    </citation>
    <scope>NUCLEOTIDE SEQUENCE</scope>
    <source>
        <strain evidence="5">Duluth1</strain>
        <tissue evidence="5">Whole animal</tissue>
    </source>
</reference>
<dbReference type="InterPro" id="IPR011603">
    <property type="entry name" value="2oxoglutarate_DH_E1"/>
</dbReference>
<dbReference type="PANTHER" id="PTHR23152:SF4">
    <property type="entry name" value="2-OXOADIPATE DEHYDROGENASE COMPLEX COMPONENT E1"/>
    <property type="match status" value="1"/>
</dbReference>
<comment type="similarity">
    <text evidence="2">Belongs to the alpha-ketoglutarate dehydrogenase family.</text>
</comment>
<evidence type="ECO:0000256" key="2">
    <source>
        <dbReference type="ARBA" id="ARBA00006936"/>
    </source>
</evidence>
<proteinExistence type="inferred from homology"/>
<accession>A0A9D4L955</accession>
<dbReference type="GO" id="GO:0016624">
    <property type="term" value="F:oxidoreductase activity, acting on the aldehyde or oxo group of donors, disulfide as acceptor"/>
    <property type="evidence" value="ECO:0007669"/>
    <property type="project" value="InterPro"/>
</dbReference>
<organism evidence="5 6">
    <name type="scientific">Dreissena polymorpha</name>
    <name type="common">Zebra mussel</name>
    <name type="synonym">Mytilus polymorpha</name>
    <dbReference type="NCBI Taxonomy" id="45954"/>
    <lineage>
        <taxon>Eukaryota</taxon>
        <taxon>Metazoa</taxon>
        <taxon>Spiralia</taxon>
        <taxon>Lophotrochozoa</taxon>
        <taxon>Mollusca</taxon>
        <taxon>Bivalvia</taxon>
        <taxon>Autobranchia</taxon>
        <taxon>Heteroconchia</taxon>
        <taxon>Euheterodonta</taxon>
        <taxon>Imparidentia</taxon>
        <taxon>Neoheterodontei</taxon>
        <taxon>Myida</taxon>
        <taxon>Dreissenoidea</taxon>
        <taxon>Dreissenidae</taxon>
        <taxon>Dreissena</taxon>
    </lineage>
</organism>
<comment type="cofactor">
    <cofactor evidence="1">
        <name>thiamine diphosphate</name>
        <dbReference type="ChEBI" id="CHEBI:58937"/>
    </cofactor>
</comment>
<comment type="caution">
    <text evidence="5">The sequence shown here is derived from an EMBL/GenBank/DDBJ whole genome shotgun (WGS) entry which is preliminary data.</text>
</comment>
<dbReference type="EMBL" id="JAIWYP010000003">
    <property type="protein sequence ID" value="KAH3853584.1"/>
    <property type="molecule type" value="Genomic_DNA"/>
</dbReference>
<evidence type="ECO:0000256" key="4">
    <source>
        <dbReference type="ARBA" id="ARBA00023052"/>
    </source>
</evidence>
<dbReference type="GO" id="GO:0030976">
    <property type="term" value="F:thiamine pyrophosphate binding"/>
    <property type="evidence" value="ECO:0007669"/>
    <property type="project" value="InterPro"/>
</dbReference>
<dbReference type="AlphaFoldDB" id="A0A9D4L955"/>
<evidence type="ECO:0000256" key="3">
    <source>
        <dbReference type="ARBA" id="ARBA00023002"/>
    </source>
</evidence>
<gene>
    <name evidence="5" type="ORF">DPMN_096113</name>
</gene>
<protein>
    <submittedName>
        <fullName evidence="5">Uncharacterized protein</fullName>
    </submittedName>
</protein>
<sequence>MSIDSPRTLVIWEAQFGDFFNGAQPIIDTYITSGESMGGPYVLKFIFVLK</sequence>
<dbReference type="PANTHER" id="PTHR23152">
    <property type="entry name" value="2-OXOGLUTARATE DEHYDROGENASE"/>
    <property type="match status" value="1"/>
</dbReference>
<keyword evidence="4" id="KW-0786">Thiamine pyrophosphate</keyword>
<reference evidence="5" key="1">
    <citation type="journal article" date="2019" name="bioRxiv">
        <title>The Genome of the Zebra Mussel, Dreissena polymorpha: A Resource for Invasive Species Research.</title>
        <authorList>
            <person name="McCartney M.A."/>
            <person name="Auch B."/>
            <person name="Kono T."/>
            <person name="Mallez S."/>
            <person name="Zhang Y."/>
            <person name="Obille A."/>
            <person name="Becker A."/>
            <person name="Abrahante J.E."/>
            <person name="Garbe J."/>
            <person name="Badalamenti J.P."/>
            <person name="Herman A."/>
            <person name="Mangelson H."/>
            <person name="Liachko I."/>
            <person name="Sullivan S."/>
            <person name="Sone E.D."/>
            <person name="Koren S."/>
            <person name="Silverstein K.A.T."/>
            <person name="Beckman K.B."/>
            <person name="Gohl D.M."/>
        </authorList>
    </citation>
    <scope>NUCLEOTIDE SEQUENCE</scope>
    <source>
        <strain evidence="5">Duluth1</strain>
        <tissue evidence="5">Whole animal</tissue>
    </source>
</reference>
<evidence type="ECO:0000313" key="5">
    <source>
        <dbReference type="EMBL" id="KAH3853584.1"/>
    </source>
</evidence>
<keyword evidence="6" id="KW-1185">Reference proteome</keyword>